<comment type="similarity">
    <text evidence="2">Belongs to the YkuD family.</text>
</comment>
<dbReference type="CDD" id="cd16913">
    <property type="entry name" value="YkuD_like"/>
    <property type="match status" value="1"/>
</dbReference>
<dbReference type="InterPro" id="IPR038063">
    <property type="entry name" value="Transpep_catalytic_dom"/>
</dbReference>
<dbReference type="UniPathway" id="UPA00219"/>
<dbReference type="HOGENOM" id="CLU_457689_0_0_7"/>
<dbReference type="SUPFAM" id="SSF141523">
    <property type="entry name" value="L,D-transpeptidase catalytic domain-like"/>
    <property type="match status" value="1"/>
</dbReference>
<protein>
    <recommendedName>
        <fullName evidence="7">L,D-TPase catalytic domain-containing protein</fullName>
    </recommendedName>
</protein>
<dbReference type="AlphaFoldDB" id="E1X4U2"/>
<accession>E1X4U2</accession>
<dbReference type="EMBL" id="FQ312005">
    <property type="protein sequence ID" value="CBW27168.1"/>
    <property type="molecule type" value="Genomic_DNA"/>
</dbReference>
<keyword evidence="6" id="KW-0961">Cell wall biogenesis/degradation</keyword>
<dbReference type="GO" id="GO:0071555">
    <property type="term" value="P:cell wall organization"/>
    <property type="evidence" value="ECO:0007669"/>
    <property type="project" value="UniProtKB-KW"/>
</dbReference>
<dbReference type="InterPro" id="IPR005490">
    <property type="entry name" value="LD_TPept_cat_dom"/>
</dbReference>
<evidence type="ECO:0000256" key="5">
    <source>
        <dbReference type="ARBA" id="ARBA00022984"/>
    </source>
</evidence>
<dbReference type="OrthoDB" id="5288273at2"/>
<evidence type="ECO:0000313" key="9">
    <source>
        <dbReference type="Proteomes" id="UP000008963"/>
    </source>
</evidence>
<dbReference type="GO" id="GO:0008360">
    <property type="term" value="P:regulation of cell shape"/>
    <property type="evidence" value="ECO:0007669"/>
    <property type="project" value="UniProtKB-KW"/>
</dbReference>
<dbReference type="STRING" id="862908.BMS_2372"/>
<keyword evidence="4" id="KW-0133">Cell shape</keyword>
<reference evidence="9" key="1">
    <citation type="journal article" date="2013" name="ISME J.">
        <title>A small predatory core genome in the divergent marine Bacteriovorax marinus SJ and the terrestrial Bdellovibrio bacteriovorus.</title>
        <authorList>
            <person name="Crossman L.C."/>
            <person name="Chen H."/>
            <person name="Cerdeno-Tarraga A.M."/>
            <person name="Brooks K."/>
            <person name="Quail M.A."/>
            <person name="Pineiro S.A."/>
            <person name="Hobley L."/>
            <person name="Sockett R.E."/>
            <person name="Bentley S.D."/>
            <person name="Parkhill J."/>
            <person name="Williams H.N."/>
            <person name="Stine O.C."/>
        </authorList>
    </citation>
    <scope>NUCLEOTIDE SEQUENCE [LARGE SCALE GENOMIC DNA]</scope>
    <source>
        <strain evidence="9">ATCC BAA-682 / DSM 15412 / SJ</strain>
    </source>
</reference>
<evidence type="ECO:0000256" key="6">
    <source>
        <dbReference type="ARBA" id="ARBA00023316"/>
    </source>
</evidence>
<evidence type="ECO:0000256" key="4">
    <source>
        <dbReference type="ARBA" id="ARBA00022960"/>
    </source>
</evidence>
<dbReference type="KEGG" id="bmx:BMS_2372"/>
<dbReference type="GO" id="GO:0009252">
    <property type="term" value="P:peptidoglycan biosynthetic process"/>
    <property type="evidence" value="ECO:0007669"/>
    <property type="project" value="UniProtKB-UniPathway"/>
</dbReference>
<evidence type="ECO:0000256" key="2">
    <source>
        <dbReference type="ARBA" id="ARBA00005992"/>
    </source>
</evidence>
<keyword evidence="9" id="KW-1185">Reference proteome</keyword>
<name>E1X4U2_HALMS</name>
<evidence type="ECO:0000256" key="3">
    <source>
        <dbReference type="ARBA" id="ARBA00022679"/>
    </source>
</evidence>
<sequence>MNKSLLVLAVSGVLLTSCGGRNEKYPNTGNAAYETMMGAMTSLSEVEVGNNYYTTSALIVRDENGNRLGLLSRHDKVTVVSLEGIAGKENYVQVTFKSMRYHNIQTANKYFVSFKYLLDRIEDYKDFNGKYFVIQNLATERLRVYEKSCDAKNVCLNKMVMETEMAIGEDTKETRSYVGSYRITDWWKFYQDHAAHYPSWYQDNYPMPPEAGSSFLKWFKNKYMPEVGGKKKGDMRGAFGWYTAWVGPNHHSQWTHGTVGWGSDKDDLIKATKKTFTNIFANPRSSGCSRMNNEAIAYLREILPVGTPIIKVYAKEALLDGHRSNYAKKTNHWSYILTKNNAYSTKNFSSDKEKVESRNIPMNRRLEEGTFVMDTYPTMFNFTDGEDLGSYEAKTNTTGNVYRVDESKMKGVLYVDAGLLEDYAHPQHEKIGKGGFRDEIAPDYMIMDKSIDKSLAVYIADKDQPENDNSGVVYYDSVKVDARGKADLSFEEEDFSTEISDLYITGTEVERNNNPTIRLQLGIGVFANFVLTPVGDDEWDLVVSNETLNSSKSKVKRFVKRFFKKGVSAPVDISIGKNEVTIKKNQGRNIEFSYRF</sequence>
<dbReference type="Proteomes" id="UP000008963">
    <property type="component" value="Chromosome"/>
</dbReference>
<gene>
    <name evidence="8" type="ordered locus">BMS_2372</name>
</gene>
<dbReference type="Gene3D" id="2.40.440.10">
    <property type="entry name" value="L,D-transpeptidase catalytic domain-like"/>
    <property type="match status" value="1"/>
</dbReference>
<proteinExistence type="inferred from homology"/>
<feature type="domain" description="L,D-TPase catalytic" evidence="7">
    <location>
        <begin position="157"/>
        <end position="310"/>
    </location>
</feature>
<dbReference type="PROSITE" id="PS51257">
    <property type="entry name" value="PROKAR_LIPOPROTEIN"/>
    <property type="match status" value="1"/>
</dbReference>
<dbReference type="PATRIC" id="fig|862908.3.peg.2258"/>
<dbReference type="Pfam" id="PF03734">
    <property type="entry name" value="YkuD"/>
    <property type="match status" value="1"/>
</dbReference>
<evidence type="ECO:0000256" key="1">
    <source>
        <dbReference type="ARBA" id="ARBA00004752"/>
    </source>
</evidence>
<dbReference type="GO" id="GO:0004180">
    <property type="term" value="F:carboxypeptidase activity"/>
    <property type="evidence" value="ECO:0007669"/>
    <property type="project" value="UniProtKB-ARBA"/>
</dbReference>
<evidence type="ECO:0000259" key="7">
    <source>
        <dbReference type="Pfam" id="PF03734"/>
    </source>
</evidence>
<evidence type="ECO:0000313" key="8">
    <source>
        <dbReference type="EMBL" id="CBW27168.1"/>
    </source>
</evidence>
<keyword evidence="5" id="KW-0573">Peptidoglycan synthesis</keyword>
<dbReference type="eggNOG" id="COG1376">
    <property type="taxonomic scope" value="Bacteria"/>
</dbReference>
<comment type="pathway">
    <text evidence="1">Cell wall biogenesis; peptidoglycan biosynthesis.</text>
</comment>
<organism evidence="8 9">
    <name type="scientific">Halobacteriovorax marinus (strain ATCC BAA-682 / DSM 15412 / SJ)</name>
    <name type="common">Bacteriovorax marinus</name>
    <dbReference type="NCBI Taxonomy" id="862908"/>
    <lineage>
        <taxon>Bacteria</taxon>
        <taxon>Pseudomonadati</taxon>
        <taxon>Bdellovibrionota</taxon>
        <taxon>Bacteriovoracia</taxon>
        <taxon>Bacteriovoracales</taxon>
        <taxon>Halobacteriovoraceae</taxon>
        <taxon>Halobacteriovorax</taxon>
    </lineage>
</organism>
<keyword evidence="3" id="KW-0808">Transferase</keyword>
<dbReference type="RefSeq" id="WP_014244945.1">
    <property type="nucleotide sequence ID" value="NC_016620.1"/>
</dbReference>
<dbReference type="GO" id="GO:0016740">
    <property type="term" value="F:transferase activity"/>
    <property type="evidence" value="ECO:0007669"/>
    <property type="project" value="UniProtKB-KW"/>
</dbReference>